<gene>
    <name evidence="1" type="ordered locus">Phep_3246</name>
</gene>
<dbReference type="KEGG" id="phe:Phep_3246"/>
<dbReference type="EMBL" id="CP001681">
    <property type="protein sequence ID" value="ACU05441.1"/>
    <property type="molecule type" value="Genomic_DNA"/>
</dbReference>
<sequence length="138" mass="15576">MRSALTILIALITISTISSCKKDEKANSLIVGKWFFEKIDYVEFENGQKTTSTETGGAGDFFQFDADGKFSGSTWSNKIEVSTWELINNKMLKVKPSSEIDWPEAGMEIKTLTNSSLVLYEKTIEGNNYYETTVYLKK</sequence>
<proteinExistence type="predicted"/>
<evidence type="ECO:0000313" key="2">
    <source>
        <dbReference type="Proteomes" id="UP000000852"/>
    </source>
</evidence>
<dbReference type="STRING" id="485917.Phep_3246"/>
<accession>C6Y3Z8</accession>
<dbReference type="AlphaFoldDB" id="C6Y3Z8"/>
<dbReference type="RefSeq" id="WP_015809050.1">
    <property type="nucleotide sequence ID" value="NC_013061.1"/>
</dbReference>
<organism evidence="1 2">
    <name type="scientific">Pedobacter heparinus (strain ATCC 13125 / DSM 2366 / CIP 104194 / JCM 7457 / NBRC 12017 / NCIMB 9290 / NRRL B-14731 / HIM 762-3)</name>
    <dbReference type="NCBI Taxonomy" id="485917"/>
    <lineage>
        <taxon>Bacteria</taxon>
        <taxon>Pseudomonadati</taxon>
        <taxon>Bacteroidota</taxon>
        <taxon>Sphingobacteriia</taxon>
        <taxon>Sphingobacteriales</taxon>
        <taxon>Sphingobacteriaceae</taxon>
        <taxon>Pedobacter</taxon>
    </lineage>
</organism>
<name>C6Y3Z8_PEDHD</name>
<keyword evidence="2" id="KW-1185">Reference proteome</keyword>
<evidence type="ECO:0008006" key="3">
    <source>
        <dbReference type="Google" id="ProtNLM"/>
    </source>
</evidence>
<reference evidence="1 2" key="1">
    <citation type="journal article" date="2009" name="Stand. Genomic Sci.">
        <title>Complete genome sequence of Pedobacter heparinus type strain (HIM 762-3).</title>
        <authorList>
            <person name="Han C."/>
            <person name="Spring S."/>
            <person name="Lapidus A."/>
            <person name="Del Rio T.G."/>
            <person name="Tice H."/>
            <person name="Copeland A."/>
            <person name="Cheng J.F."/>
            <person name="Lucas S."/>
            <person name="Chen F."/>
            <person name="Nolan M."/>
            <person name="Bruce D."/>
            <person name="Goodwin L."/>
            <person name="Pitluck S."/>
            <person name="Ivanova N."/>
            <person name="Mavromatis K."/>
            <person name="Mikhailova N."/>
            <person name="Pati A."/>
            <person name="Chen A."/>
            <person name="Palaniappan K."/>
            <person name="Land M."/>
            <person name="Hauser L."/>
            <person name="Chang Y.J."/>
            <person name="Jeffries C.C."/>
            <person name="Saunders E."/>
            <person name="Chertkov O."/>
            <person name="Brettin T."/>
            <person name="Goker M."/>
            <person name="Rohde M."/>
            <person name="Bristow J."/>
            <person name="Eisen J.A."/>
            <person name="Markowitz V."/>
            <person name="Hugenholtz P."/>
            <person name="Kyrpides N.C."/>
            <person name="Klenk H.P."/>
            <person name="Detter J.C."/>
        </authorList>
    </citation>
    <scope>NUCLEOTIDE SEQUENCE [LARGE SCALE GENOMIC DNA]</scope>
    <source>
        <strain evidence="2">ATCC 13125 / DSM 2366 / CIP 104194 / JCM 7457 / NBRC 12017 / NCIMB 9290 / NRRL B-14731 / HIM 762-3</strain>
    </source>
</reference>
<evidence type="ECO:0000313" key="1">
    <source>
        <dbReference type="EMBL" id="ACU05441.1"/>
    </source>
</evidence>
<protein>
    <recommendedName>
        <fullName evidence="3">Lipocalin-like domain-containing protein</fullName>
    </recommendedName>
</protein>
<dbReference type="PROSITE" id="PS51257">
    <property type="entry name" value="PROKAR_LIPOPROTEIN"/>
    <property type="match status" value="1"/>
</dbReference>
<dbReference type="Proteomes" id="UP000000852">
    <property type="component" value="Chromosome"/>
</dbReference>
<dbReference type="HOGENOM" id="CLU_1853302_0_0_10"/>
<dbReference type="OrthoDB" id="851452at2"/>